<reference evidence="1 2" key="1">
    <citation type="submission" date="2021-06" db="EMBL/GenBank/DDBJ databases">
        <title>Caerostris extrusa draft genome.</title>
        <authorList>
            <person name="Kono N."/>
            <person name="Arakawa K."/>
        </authorList>
    </citation>
    <scope>NUCLEOTIDE SEQUENCE [LARGE SCALE GENOMIC DNA]</scope>
</reference>
<keyword evidence="2" id="KW-1185">Reference proteome</keyword>
<accession>A0AAV4U693</accession>
<comment type="caution">
    <text evidence="1">The sequence shown here is derived from an EMBL/GenBank/DDBJ whole genome shotgun (WGS) entry which is preliminary data.</text>
</comment>
<sequence>KVNEEPAGRSLMAIHLIPLRSPPGARSKLLCVCVLGAGLAPPLSSLRFPPRYSLAQLSALRAVRLSDS</sequence>
<feature type="non-terminal residue" evidence="1">
    <location>
        <position position="1"/>
    </location>
</feature>
<protein>
    <submittedName>
        <fullName evidence="1">Uncharacterized protein</fullName>
    </submittedName>
</protein>
<name>A0AAV4U693_CAEEX</name>
<dbReference type="EMBL" id="BPLR01012350">
    <property type="protein sequence ID" value="GIY53329.1"/>
    <property type="molecule type" value="Genomic_DNA"/>
</dbReference>
<proteinExistence type="predicted"/>
<organism evidence="1 2">
    <name type="scientific">Caerostris extrusa</name>
    <name type="common">Bark spider</name>
    <name type="synonym">Caerostris bankana</name>
    <dbReference type="NCBI Taxonomy" id="172846"/>
    <lineage>
        <taxon>Eukaryota</taxon>
        <taxon>Metazoa</taxon>
        <taxon>Ecdysozoa</taxon>
        <taxon>Arthropoda</taxon>
        <taxon>Chelicerata</taxon>
        <taxon>Arachnida</taxon>
        <taxon>Araneae</taxon>
        <taxon>Araneomorphae</taxon>
        <taxon>Entelegynae</taxon>
        <taxon>Araneoidea</taxon>
        <taxon>Araneidae</taxon>
        <taxon>Caerostris</taxon>
    </lineage>
</organism>
<gene>
    <name evidence="1" type="ORF">CEXT_295851</name>
</gene>
<dbReference type="AlphaFoldDB" id="A0AAV4U693"/>
<dbReference type="Proteomes" id="UP001054945">
    <property type="component" value="Unassembled WGS sequence"/>
</dbReference>
<evidence type="ECO:0000313" key="2">
    <source>
        <dbReference type="Proteomes" id="UP001054945"/>
    </source>
</evidence>
<evidence type="ECO:0000313" key="1">
    <source>
        <dbReference type="EMBL" id="GIY53329.1"/>
    </source>
</evidence>